<dbReference type="AlphaFoldDB" id="A0A5B7IX53"/>
<comment type="caution">
    <text evidence="2">The sequence shown here is derived from an EMBL/GenBank/DDBJ whole genome shotgun (WGS) entry which is preliminary data.</text>
</comment>
<sequence>MSLPSRPHGLHHNRYPQWPTRETQDEGGSNLLRNLNMDPLMSRSEAVHLSILALTRHIRASNDSDRHREGQGSDRQGTKFLFYWTYRV</sequence>
<reference evidence="2 3" key="1">
    <citation type="submission" date="2019-05" db="EMBL/GenBank/DDBJ databases">
        <title>Another draft genome of Portunus trituberculatus and its Hox gene families provides insights of decapod evolution.</title>
        <authorList>
            <person name="Jeong J.-H."/>
            <person name="Song I."/>
            <person name="Kim S."/>
            <person name="Choi T."/>
            <person name="Kim D."/>
            <person name="Ryu S."/>
            <person name="Kim W."/>
        </authorList>
    </citation>
    <scope>NUCLEOTIDE SEQUENCE [LARGE SCALE GENOMIC DNA]</scope>
    <source>
        <tissue evidence="2">Muscle</tissue>
    </source>
</reference>
<dbReference type="EMBL" id="VSRR010072620">
    <property type="protein sequence ID" value="MPC86833.1"/>
    <property type="molecule type" value="Genomic_DNA"/>
</dbReference>
<dbReference type="Proteomes" id="UP000324222">
    <property type="component" value="Unassembled WGS sequence"/>
</dbReference>
<evidence type="ECO:0000256" key="1">
    <source>
        <dbReference type="SAM" id="MobiDB-lite"/>
    </source>
</evidence>
<keyword evidence="3" id="KW-1185">Reference proteome</keyword>
<organism evidence="2 3">
    <name type="scientific">Portunus trituberculatus</name>
    <name type="common">Swimming crab</name>
    <name type="synonym">Neptunus trituberculatus</name>
    <dbReference type="NCBI Taxonomy" id="210409"/>
    <lineage>
        <taxon>Eukaryota</taxon>
        <taxon>Metazoa</taxon>
        <taxon>Ecdysozoa</taxon>
        <taxon>Arthropoda</taxon>
        <taxon>Crustacea</taxon>
        <taxon>Multicrustacea</taxon>
        <taxon>Malacostraca</taxon>
        <taxon>Eumalacostraca</taxon>
        <taxon>Eucarida</taxon>
        <taxon>Decapoda</taxon>
        <taxon>Pleocyemata</taxon>
        <taxon>Brachyura</taxon>
        <taxon>Eubrachyura</taxon>
        <taxon>Portunoidea</taxon>
        <taxon>Portunidae</taxon>
        <taxon>Portuninae</taxon>
        <taxon>Portunus</taxon>
    </lineage>
</organism>
<evidence type="ECO:0000313" key="3">
    <source>
        <dbReference type="Proteomes" id="UP000324222"/>
    </source>
</evidence>
<gene>
    <name evidence="2" type="ORF">E2C01_081669</name>
</gene>
<proteinExistence type="predicted"/>
<protein>
    <submittedName>
        <fullName evidence="2">Uncharacterized protein</fullName>
    </submittedName>
</protein>
<name>A0A5B7IX53_PORTR</name>
<accession>A0A5B7IX53</accession>
<evidence type="ECO:0000313" key="2">
    <source>
        <dbReference type="EMBL" id="MPC86833.1"/>
    </source>
</evidence>
<feature type="region of interest" description="Disordered" evidence="1">
    <location>
        <begin position="1"/>
        <end position="30"/>
    </location>
</feature>